<dbReference type="OrthoDB" id="8191639at2759"/>
<evidence type="ECO:0000256" key="6">
    <source>
        <dbReference type="ARBA" id="ARBA00022801"/>
    </source>
</evidence>
<name>A0A1B7TA47_9ASCO</name>
<dbReference type="AlphaFoldDB" id="A0A1B7TA47"/>
<keyword evidence="7" id="KW-0269">Exonuclease</keyword>
<dbReference type="GO" id="GO:0008408">
    <property type="term" value="F:3'-5' exonuclease activity"/>
    <property type="evidence" value="ECO:0007669"/>
    <property type="project" value="InterPro"/>
</dbReference>
<evidence type="ECO:0000256" key="5">
    <source>
        <dbReference type="ARBA" id="ARBA00022722"/>
    </source>
</evidence>
<proteinExistence type="inferred from homology"/>
<feature type="domain" description="Exonuclease" evidence="10">
    <location>
        <begin position="93"/>
        <end position="254"/>
    </location>
</feature>
<evidence type="ECO:0000256" key="4">
    <source>
        <dbReference type="ARBA" id="ARBA00022552"/>
    </source>
</evidence>
<dbReference type="PANTHER" id="PTHR12801">
    <property type="entry name" value="RNA EXONUCLEASE REXO1 / RECO3 FAMILY MEMBER-RELATED"/>
    <property type="match status" value="1"/>
</dbReference>
<comment type="similarity">
    <text evidence="2">Belongs to the REXO4 family.</text>
</comment>
<sequence length="264" mass="30258">MGYSSNWNNQNGGFKLRNKKSYRQEQAPLKAKKAFGVSKVISRLDQFVSDANKDEKKHFYNDTADFNSGRVRQNINNFAEMEKQKTSKLKVGKFIAIDCEFVGCGPKGCNSELARVSLVNFFGYIIYDCFVKPRYKVTDYRTRVSGIRPADLRNGISFEKARSEVAEIIDNKVLVGHAVHNDLSVLDLKHPFENTRDTSLFPPYKQLNNNQKPSLKFLAEKVLGEVIQEGEHSSVIDAQVTMRLFKNDKKNFEIWHYNTNANRS</sequence>
<evidence type="ECO:0000256" key="7">
    <source>
        <dbReference type="ARBA" id="ARBA00022839"/>
    </source>
</evidence>
<keyword evidence="8" id="KW-0539">Nucleus</keyword>
<evidence type="ECO:0000259" key="10">
    <source>
        <dbReference type="SMART" id="SM00479"/>
    </source>
</evidence>
<dbReference type="InterPro" id="IPR036397">
    <property type="entry name" value="RNaseH_sf"/>
</dbReference>
<dbReference type="GO" id="GO:0005634">
    <property type="term" value="C:nucleus"/>
    <property type="evidence" value="ECO:0007669"/>
    <property type="project" value="UniProtKB-SubCell"/>
</dbReference>
<dbReference type="EMBL" id="LXPE01000069">
    <property type="protein sequence ID" value="OBA25580.1"/>
    <property type="molecule type" value="Genomic_DNA"/>
</dbReference>
<dbReference type="InterPro" id="IPR047021">
    <property type="entry name" value="REXO1/3/4-like"/>
</dbReference>
<dbReference type="GO" id="GO:0003676">
    <property type="term" value="F:nucleic acid binding"/>
    <property type="evidence" value="ECO:0007669"/>
    <property type="project" value="InterPro"/>
</dbReference>
<evidence type="ECO:0000256" key="9">
    <source>
        <dbReference type="ARBA" id="ARBA00025599"/>
    </source>
</evidence>
<dbReference type="InterPro" id="IPR013520">
    <property type="entry name" value="Ribonucl_H"/>
</dbReference>
<reference evidence="12" key="1">
    <citation type="journal article" date="2016" name="Proc. Natl. Acad. Sci. U.S.A.">
        <title>Comparative genomics of biotechnologically important yeasts.</title>
        <authorList>
            <person name="Riley R."/>
            <person name="Haridas S."/>
            <person name="Wolfe K.H."/>
            <person name="Lopes M.R."/>
            <person name="Hittinger C.T."/>
            <person name="Goeker M."/>
            <person name="Salamov A.A."/>
            <person name="Wisecaver J.H."/>
            <person name="Long T.M."/>
            <person name="Calvey C.H."/>
            <person name="Aerts A.L."/>
            <person name="Barry K.W."/>
            <person name="Choi C."/>
            <person name="Clum A."/>
            <person name="Coughlan A.Y."/>
            <person name="Deshpande S."/>
            <person name="Douglass A.P."/>
            <person name="Hanson S.J."/>
            <person name="Klenk H.-P."/>
            <person name="LaButti K.M."/>
            <person name="Lapidus A."/>
            <person name="Lindquist E.A."/>
            <person name="Lipzen A.M."/>
            <person name="Meier-Kolthoff J.P."/>
            <person name="Ohm R.A."/>
            <person name="Otillar R.P."/>
            <person name="Pangilinan J.L."/>
            <person name="Peng Y."/>
            <person name="Rokas A."/>
            <person name="Rosa C.A."/>
            <person name="Scheuner C."/>
            <person name="Sibirny A.A."/>
            <person name="Slot J.C."/>
            <person name="Stielow J.B."/>
            <person name="Sun H."/>
            <person name="Kurtzman C.P."/>
            <person name="Blackwell M."/>
            <person name="Grigoriev I.V."/>
            <person name="Jeffries T.W."/>
        </authorList>
    </citation>
    <scope>NUCLEOTIDE SEQUENCE [LARGE SCALE GENOMIC DNA]</scope>
    <source>
        <strain evidence="12">NRRL Y-1626</strain>
    </source>
</reference>
<gene>
    <name evidence="11" type="ORF">HANVADRAFT_53826</name>
</gene>
<dbReference type="InterPro" id="IPR012337">
    <property type="entry name" value="RNaseH-like_sf"/>
</dbReference>
<dbReference type="InterPro" id="IPR037431">
    <property type="entry name" value="REX4_DEDDh_dom"/>
</dbReference>
<dbReference type="CDD" id="cd06144">
    <property type="entry name" value="REX4_like"/>
    <property type="match status" value="1"/>
</dbReference>
<protein>
    <recommendedName>
        <fullName evidence="3">RNA exonuclease 4</fullName>
    </recommendedName>
</protein>
<evidence type="ECO:0000313" key="12">
    <source>
        <dbReference type="Proteomes" id="UP000092321"/>
    </source>
</evidence>
<dbReference type="Gene3D" id="3.30.420.10">
    <property type="entry name" value="Ribonuclease H-like superfamily/Ribonuclease H"/>
    <property type="match status" value="1"/>
</dbReference>
<dbReference type="Proteomes" id="UP000092321">
    <property type="component" value="Unassembled WGS sequence"/>
</dbReference>
<organism evidence="11 12">
    <name type="scientific">Hanseniaspora valbyensis NRRL Y-1626</name>
    <dbReference type="NCBI Taxonomy" id="766949"/>
    <lineage>
        <taxon>Eukaryota</taxon>
        <taxon>Fungi</taxon>
        <taxon>Dikarya</taxon>
        <taxon>Ascomycota</taxon>
        <taxon>Saccharomycotina</taxon>
        <taxon>Saccharomycetes</taxon>
        <taxon>Saccharomycodales</taxon>
        <taxon>Saccharomycodaceae</taxon>
        <taxon>Hanseniaspora</taxon>
    </lineage>
</organism>
<keyword evidence="6" id="KW-0378">Hydrolase</keyword>
<evidence type="ECO:0000313" key="11">
    <source>
        <dbReference type="EMBL" id="OBA25580.1"/>
    </source>
</evidence>
<comment type="function">
    <text evidence="9">Exoribonuclease involved in ribosome biosynthesis. Involved in the processing of ITS1, the internal transcribed spacer localized between the 18S and 5.8S rRNAs.</text>
</comment>
<evidence type="ECO:0000256" key="3">
    <source>
        <dbReference type="ARBA" id="ARBA00016937"/>
    </source>
</evidence>
<dbReference type="SMART" id="SM00479">
    <property type="entry name" value="EXOIII"/>
    <property type="match status" value="1"/>
</dbReference>
<keyword evidence="4" id="KW-0698">rRNA processing</keyword>
<evidence type="ECO:0000256" key="8">
    <source>
        <dbReference type="ARBA" id="ARBA00023242"/>
    </source>
</evidence>
<evidence type="ECO:0000256" key="2">
    <source>
        <dbReference type="ARBA" id="ARBA00010489"/>
    </source>
</evidence>
<dbReference type="SUPFAM" id="SSF53098">
    <property type="entry name" value="Ribonuclease H-like"/>
    <property type="match status" value="1"/>
</dbReference>
<keyword evidence="12" id="KW-1185">Reference proteome</keyword>
<accession>A0A1B7TA47</accession>
<comment type="caution">
    <text evidence="11">The sequence shown here is derived from an EMBL/GenBank/DDBJ whole genome shotgun (WGS) entry which is preliminary data.</text>
</comment>
<dbReference type="FunFam" id="3.30.420.10:FF:000007">
    <property type="entry name" value="Interferon-stimulated exonuclease gene 20"/>
    <property type="match status" value="1"/>
</dbReference>
<comment type="subcellular location">
    <subcellularLocation>
        <location evidence="1">Nucleus</location>
    </subcellularLocation>
</comment>
<dbReference type="Pfam" id="PF00929">
    <property type="entry name" value="RNase_T"/>
    <property type="match status" value="1"/>
</dbReference>
<dbReference type="PANTHER" id="PTHR12801:SF45">
    <property type="entry name" value="RNA EXONUCLEASE 4"/>
    <property type="match status" value="1"/>
</dbReference>
<dbReference type="GO" id="GO:0006364">
    <property type="term" value="P:rRNA processing"/>
    <property type="evidence" value="ECO:0007669"/>
    <property type="project" value="UniProtKB-KW"/>
</dbReference>
<evidence type="ECO:0000256" key="1">
    <source>
        <dbReference type="ARBA" id="ARBA00004123"/>
    </source>
</evidence>
<keyword evidence="5" id="KW-0540">Nuclease</keyword>